<evidence type="ECO:0000259" key="4">
    <source>
        <dbReference type="Pfam" id="PF13649"/>
    </source>
</evidence>
<accession>A0ABP8K179</accession>
<sequence>MTTTPPPRWITDTEPGHSEWYIDRFRRMAADGVDLDGEARLIDAMVPRGARILDAGCGPGRVAGYLHTRGHRVTGVDVDPMLIAAAEQDHPGPRFLESDLAALDLGETFDAIVCAGNVMVFLAPGTEVEVLRRFRSHLAPGGVAVVGFATNRELPLAAFDAAVEQSGLTIEHRFATWDLHGFRAGADFAVTVLR</sequence>
<dbReference type="RefSeq" id="WP_344998463.1">
    <property type="nucleotide sequence ID" value="NZ_BAABFR010000065.1"/>
</dbReference>
<dbReference type="CDD" id="cd02440">
    <property type="entry name" value="AdoMet_MTases"/>
    <property type="match status" value="1"/>
</dbReference>
<evidence type="ECO:0000313" key="6">
    <source>
        <dbReference type="Proteomes" id="UP001500635"/>
    </source>
</evidence>
<keyword evidence="2" id="KW-0808">Transferase</keyword>
<reference evidence="6" key="1">
    <citation type="journal article" date="2019" name="Int. J. Syst. Evol. Microbiol.">
        <title>The Global Catalogue of Microorganisms (GCM) 10K type strain sequencing project: providing services to taxonomists for standard genome sequencing and annotation.</title>
        <authorList>
            <consortium name="The Broad Institute Genomics Platform"/>
            <consortium name="The Broad Institute Genome Sequencing Center for Infectious Disease"/>
            <person name="Wu L."/>
            <person name="Ma J."/>
        </authorList>
    </citation>
    <scope>NUCLEOTIDE SEQUENCE [LARGE SCALE GENOMIC DNA]</scope>
    <source>
        <strain evidence="6">JCM 17688</strain>
    </source>
</reference>
<protein>
    <submittedName>
        <fullName evidence="5">Class I SAM-dependent methyltransferase</fullName>
    </submittedName>
</protein>
<dbReference type="InterPro" id="IPR041698">
    <property type="entry name" value="Methyltransf_25"/>
</dbReference>
<gene>
    <name evidence="5" type="ORF">GCM10023147_35580</name>
</gene>
<name>A0ABP8K179_9ACTN</name>
<evidence type="ECO:0000256" key="1">
    <source>
        <dbReference type="ARBA" id="ARBA00022603"/>
    </source>
</evidence>
<dbReference type="InterPro" id="IPR029063">
    <property type="entry name" value="SAM-dependent_MTases_sf"/>
</dbReference>
<evidence type="ECO:0000313" key="5">
    <source>
        <dbReference type="EMBL" id="GAA4398877.1"/>
    </source>
</evidence>
<feature type="domain" description="Methyltransferase" evidence="4">
    <location>
        <begin position="52"/>
        <end position="142"/>
    </location>
</feature>
<dbReference type="Proteomes" id="UP001500635">
    <property type="component" value="Unassembled WGS sequence"/>
</dbReference>
<dbReference type="Pfam" id="PF13649">
    <property type="entry name" value="Methyltransf_25"/>
    <property type="match status" value="1"/>
</dbReference>
<keyword evidence="1 5" id="KW-0489">Methyltransferase</keyword>
<evidence type="ECO:0000256" key="3">
    <source>
        <dbReference type="ARBA" id="ARBA00022691"/>
    </source>
</evidence>
<proteinExistence type="predicted"/>
<keyword evidence="3" id="KW-0949">S-adenosyl-L-methionine</keyword>
<comment type="caution">
    <text evidence="5">The sequence shown here is derived from an EMBL/GenBank/DDBJ whole genome shotgun (WGS) entry which is preliminary data.</text>
</comment>
<dbReference type="SUPFAM" id="SSF53335">
    <property type="entry name" value="S-adenosyl-L-methionine-dependent methyltransferases"/>
    <property type="match status" value="1"/>
</dbReference>
<dbReference type="Gene3D" id="3.40.50.150">
    <property type="entry name" value="Vaccinia Virus protein VP39"/>
    <property type="match status" value="1"/>
</dbReference>
<dbReference type="EMBL" id="BAABFR010000065">
    <property type="protein sequence ID" value="GAA4398877.1"/>
    <property type="molecule type" value="Genomic_DNA"/>
</dbReference>
<dbReference type="GO" id="GO:0032259">
    <property type="term" value="P:methylation"/>
    <property type="evidence" value="ECO:0007669"/>
    <property type="project" value="UniProtKB-KW"/>
</dbReference>
<keyword evidence="6" id="KW-1185">Reference proteome</keyword>
<dbReference type="PANTHER" id="PTHR43464:SF19">
    <property type="entry name" value="UBIQUINONE BIOSYNTHESIS O-METHYLTRANSFERASE, MITOCHONDRIAL"/>
    <property type="match status" value="1"/>
</dbReference>
<dbReference type="GO" id="GO:0008168">
    <property type="term" value="F:methyltransferase activity"/>
    <property type="evidence" value="ECO:0007669"/>
    <property type="project" value="UniProtKB-KW"/>
</dbReference>
<organism evidence="5 6">
    <name type="scientific">Tsukamurella soli</name>
    <dbReference type="NCBI Taxonomy" id="644556"/>
    <lineage>
        <taxon>Bacteria</taxon>
        <taxon>Bacillati</taxon>
        <taxon>Actinomycetota</taxon>
        <taxon>Actinomycetes</taxon>
        <taxon>Mycobacteriales</taxon>
        <taxon>Tsukamurellaceae</taxon>
        <taxon>Tsukamurella</taxon>
    </lineage>
</organism>
<dbReference type="PANTHER" id="PTHR43464">
    <property type="entry name" value="METHYLTRANSFERASE"/>
    <property type="match status" value="1"/>
</dbReference>
<evidence type="ECO:0000256" key="2">
    <source>
        <dbReference type="ARBA" id="ARBA00022679"/>
    </source>
</evidence>